<sequence length="104" mass="10792">MADTHAHATTEAQNAAGAGARTEVPEDLARCAMVIEHAIDHLRNEKFPPLAVASALLGGSLGVMARSMDKETILRILDSAAQSVRSGDVHASVMADGGNESEKA</sequence>
<evidence type="ECO:0000313" key="2">
    <source>
        <dbReference type="EMBL" id="PAL26318.1"/>
    </source>
</evidence>
<feature type="region of interest" description="Disordered" evidence="1">
    <location>
        <begin position="1"/>
        <end position="23"/>
    </location>
</feature>
<dbReference type="RefSeq" id="WP_048852852.1">
    <property type="nucleotide sequence ID" value="NZ_BAMZ01000003.1"/>
</dbReference>
<name>A0A270BMU9_9PROT</name>
<dbReference type="GeneID" id="98301358"/>
<accession>A0A270BMU9</accession>
<comment type="caution">
    <text evidence="2">The sequence shown here is derived from an EMBL/GenBank/DDBJ whole genome shotgun (WGS) entry which is preliminary data.</text>
</comment>
<evidence type="ECO:0000256" key="1">
    <source>
        <dbReference type="SAM" id="MobiDB-lite"/>
    </source>
</evidence>
<keyword evidence="3" id="KW-1185">Reference proteome</keyword>
<dbReference type="EMBL" id="NDFP01000005">
    <property type="protein sequence ID" value="PAL26318.1"/>
    <property type="molecule type" value="Genomic_DNA"/>
</dbReference>
<dbReference type="Proteomes" id="UP000216033">
    <property type="component" value="Unassembled WGS sequence"/>
</dbReference>
<proteinExistence type="predicted"/>
<evidence type="ECO:0000313" key="3">
    <source>
        <dbReference type="Proteomes" id="UP000216033"/>
    </source>
</evidence>
<protein>
    <submittedName>
        <fullName evidence="2">Uncharacterized protein</fullName>
    </submittedName>
</protein>
<dbReference type="AlphaFoldDB" id="A0A270BMU9"/>
<gene>
    <name evidence="2" type="ORF">B9K05_07070</name>
</gene>
<reference evidence="2 3" key="1">
    <citation type="submission" date="2017-04" db="EMBL/GenBank/DDBJ databases">
        <title>Kefir bacterial isolates.</title>
        <authorList>
            <person name="Kim Y."/>
            <person name="Blasche S."/>
            <person name="Patil K.R."/>
        </authorList>
    </citation>
    <scope>NUCLEOTIDE SEQUENCE [LARGE SCALE GENOMIC DNA]</scope>
    <source>
        <strain evidence="2 3">KR-2</strain>
    </source>
</reference>
<organism evidence="2 3">
    <name type="scientific">Acetobacter syzygii</name>
    <dbReference type="NCBI Taxonomy" id="146476"/>
    <lineage>
        <taxon>Bacteria</taxon>
        <taxon>Pseudomonadati</taxon>
        <taxon>Pseudomonadota</taxon>
        <taxon>Alphaproteobacteria</taxon>
        <taxon>Acetobacterales</taxon>
        <taxon>Acetobacteraceae</taxon>
        <taxon>Acetobacter</taxon>
    </lineage>
</organism>
<dbReference type="STRING" id="1231343.Absy_003_059"/>